<dbReference type="AlphaFoldDB" id="A0AA38MGQ1"/>
<accession>A0AA38MGQ1</accession>
<reference evidence="2" key="1">
    <citation type="journal article" date="2023" name="G3 (Bethesda)">
        <title>Whole genome assemblies of Zophobas morio and Tenebrio molitor.</title>
        <authorList>
            <person name="Kaur S."/>
            <person name="Stinson S.A."/>
            <person name="diCenzo G.C."/>
        </authorList>
    </citation>
    <scope>NUCLEOTIDE SEQUENCE</scope>
    <source>
        <strain evidence="2">QUZm001</strain>
    </source>
</reference>
<evidence type="ECO:0000313" key="3">
    <source>
        <dbReference type="Proteomes" id="UP001168821"/>
    </source>
</evidence>
<dbReference type="Proteomes" id="UP001168821">
    <property type="component" value="Unassembled WGS sequence"/>
</dbReference>
<evidence type="ECO:0000256" key="1">
    <source>
        <dbReference type="SAM" id="MobiDB-lite"/>
    </source>
</evidence>
<organism evidence="2 3">
    <name type="scientific">Zophobas morio</name>
    <dbReference type="NCBI Taxonomy" id="2755281"/>
    <lineage>
        <taxon>Eukaryota</taxon>
        <taxon>Metazoa</taxon>
        <taxon>Ecdysozoa</taxon>
        <taxon>Arthropoda</taxon>
        <taxon>Hexapoda</taxon>
        <taxon>Insecta</taxon>
        <taxon>Pterygota</taxon>
        <taxon>Neoptera</taxon>
        <taxon>Endopterygota</taxon>
        <taxon>Coleoptera</taxon>
        <taxon>Polyphaga</taxon>
        <taxon>Cucujiformia</taxon>
        <taxon>Tenebrionidae</taxon>
        <taxon>Zophobas</taxon>
    </lineage>
</organism>
<sequence>MFESRAPGTCSFSARHPHTSRPGTDRTRNVCISHFLSAACFHGGPTFACLVHFSLKFYLFMCPANCVLCEITVVVRTRVPWSCPESATLSKVSPADSGCD</sequence>
<protein>
    <submittedName>
        <fullName evidence="2">Uncharacterized protein</fullName>
    </submittedName>
</protein>
<feature type="region of interest" description="Disordered" evidence="1">
    <location>
        <begin position="1"/>
        <end position="24"/>
    </location>
</feature>
<evidence type="ECO:0000313" key="2">
    <source>
        <dbReference type="EMBL" id="KAJ3655598.1"/>
    </source>
</evidence>
<dbReference type="EMBL" id="JALNTZ010000004">
    <property type="protein sequence ID" value="KAJ3655598.1"/>
    <property type="molecule type" value="Genomic_DNA"/>
</dbReference>
<keyword evidence="3" id="KW-1185">Reference proteome</keyword>
<comment type="caution">
    <text evidence="2">The sequence shown here is derived from an EMBL/GenBank/DDBJ whole genome shotgun (WGS) entry which is preliminary data.</text>
</comment>
<proteinExistence type="predicted"/>
<name>A0AA38MGQ1_9CUCU</name>
<gene>
    <name evidence="2" type="ORF">Zmor_014720</name>
</gene>